<dbReference type="SMART" id="SM00862">
    <property type="entry name" value="Trans_reg_C"/>
    <property type="match status" value="1"/>
</dbReference>
<evidence type="ECO:0000313" key="12">
    <source>
        <dbReference type="EMBL" id="MBU9698844.1"/>
    </source>
</evidence>
<dbReference type="PROSITE" id="PS50110">
    <property type="entry name" value="RESPONSE_REGULATORY"/>
    <property type="match status" value="1"/>
</dbReference>
<feature type="modified residue" description="4-aspartylphosphate" evidence="8">
    <location>
        <position position="51"/>
    </location>
</feature>
<evidence type="ECO:0000256" key="3">
    <source>
        <dbReference type="ARBA" id="ARBA00022553"/>
    </source>
</evidence>
<protein>
    <submittedName>
        <fullName evidence="12">Response regulator</fullName>
    </submittedName>
</protein>
<evidence type="ECO:0000256" key="7">
    <source>
        <dbReference type="ARBA" id="ARBA00023163"/>
    </source>
</evidence>
<dbReference type="Pfam" id="PF00072">
    <property type="entry name" value="Response_reg"/>
    <property type="match status" value="1"/>
</dbReference>
<feature type="DNA-binding region" description="OmpR/PhoB-type" evidence="9">
    <location>
        <begin position="124"/>
        <end position="218"/>
    </location>
</feature>
<gene>
    <name evidence="12" type="ORF">GU927_013415</name>
</gene>
<accession>A0ABS6J515</accession>
<evidence type="ECO:0000256" key="8">
    <source>
        <dbReference type="PROSITE-ProRule" id="PRU00169"/>
    </source>
</evidence>
<evidence type="ECO:0000259" key="11">
    <source>
        <dbReference type="PROSITE" id="PS51755"/>
    </source>
</evidence>
<dbReference type="SUPFAM" id="SSF46894">
    <property type="entry name" value="C-terminal effector domain of the bipartite response regulators"/>
    <property type="match status" value="1"/>
</dbReference>
<evidence type="ECO:0000313" key="13">
    <source>
        <dbReference type="Proteomes" id="UP000731907"/>
    </source>
</evidence>
<dbReference type="PANTHER" id="PTHR48111:SF35">
    <property type="entry name" value="TRANSCRIPTIONAL REGULATORY PROTEIN QSEB"/>
    <property type="match status" value="1"/>
</dbReference>
<evidence type="ECO:0000256" key="9">
    <source>
        <dbReference type="PROSITE-ProRule" id="PRU01091"/>
    </source>
</evidence>
<dbReference type="SMART" id="SM00448">
    <property type="entry name" value="REC"/>
    <property type="match status" value="1"/>
</dbReference>
<dbReference type="Pfam" id="PF00486">
    <property type="entry name" value="Trans_reg_C"/>
    <property type="match status" value="1"/>
</dbReference>
<dbReference type="InterPro" id="IPR036388">
    <property type="entry name" value="WH-like_DNA-bd_sf"/>
</dbReference>
<dbReference type="Gene3D" id="1.10.10.10">
    <property type="entry name" value="Winged helix-like DNA-binding domain superfamily/Winged helix DNA-binding domain"/>
    <property type="match status" value="1"/>
</dbReference>
<comment type="subcellular location">
    <subcellularLocation>
        <location evidence="1">Cytoplasm</location>
    </subcellularLocation>
</comment>
<dbReference type="InterPro" id="IPR001789">
    <property type="entry name" value="Sig_transdc_resp-reg_receiver"/>
</dbReference>
<dbReference type="Proteomes" id="UP000731907">
    <property type="component" value="Unassembled WGS sequence"/>
</dbReference>
<evidence type="ECO:0000256" key="6">
    <source>
        <dbReference type="ARBA" id="ARBA00023125"/>
    </source>
</evidence>
<dbReference type="Gene3D" id="6.10.250.690">
    <property type="match status" value="1"/>
</dbReference>
<evidence type="ECO:0000259" key="10">
    <source>
        <dbReference type="PROSITE" id="PS50110"/>
    </source>
</evidence>
<evidence type="ECO:0000256" key="1">
    <source>
        <dbReference type="ARBA" id="ARBA00004496"/>
    </source>
</evidence>
<keyword evidence="7" id="KW-0804">Transcription</keyword>
<evidence type="ECO:0000256" key="4">
    <source>
        <dbReference type="ARBA" id="ARBA00023012"/>
    </source>
</evidence>
<dbReference type="InterPro" id="IPR011006">
    <property type="entry name" value="CheY-like_superfamily"/>
</dbReference>
<feature type="domain" description="Response regulatory" evidence="10">
    <location>
        <begin position="2"/>
        <end position="116"/>
    </location>
</feature>
<dbReference type="RefSeq" id="WP_161762960.1">
    <property type="nucleotide sequence ID" value="NZ_JAAATX020000009.1"/>
</dbReference>
<dbReference type="PANTHER" id="PTHR48111">
    <property type="entry name" value="REGULATOR OF RPOS"/>
    <property type="match status" value="1"/>
</dbReference>
<dbReference type="InterPro" id="IPR001867">
    <property type="entry name" value="OmpR/PhoB-type_DNA-bd"/>
</dbReference>
<keyword evidence="13" id="KW-1185">Reference proteome</keyword>
<keyword evidence="2" id="KW-0963">Cytoplasm</keyword>
<dbReference type="SUPFAM" id="SSF52172">
    <property type="entry name" value="CheY-like"/>
    <property type="match status" value="1"/>
</dbReference>
<keyword evidence="3 8" id="KW-0597">Phosphoprotein</keyword>
<feature type="domain" description="OmpR/PhoB-type" evidence="11">
    <location>
        <begin position="124"/>
        <end position="218"/>
    </location>
</feature>
<dbReference type="Gene3D" id="3.40.50.2300">
    <property type="match status" value="1"/>
</dbReference>
<reference evidence="12 13" key="1">
    <citation type="submission" date="2021-06" db="EMBL/GenBank/DDBJ databases">
        <title>Rhodobacteraceae bacterium strain HSP-20.</title>
        <authorList>
            <person name="Chen W.-M."/>
        </authorList>
    </citation>
    <scope>NUCLEOTIDE SEQUENCE [LARGE SCALE GENOMIC DNA]</scope>
    <source>
        <strain evidence="12 13">HSP-20</strain>
    </source>
</reference>
<dbReference type="InterPro" id="IPR039420">
    <property type="entry name" value="WalR-like"/>
</dbReference>
<dbReference type="CDD" id="cd17624">
    <property type="entry name" value="REC_OmpR_PmrA-like"/>
    <property type="match status" value="1"/>
</dbReference>
<dbReference type="InterPro" id="IPR016032">
    <property type="entry name" value="Sig_transdc_resp-reg_C-effctor"/>
</dbReference>
<proteinExistence type="predicted"/>
<keyword evidence="5" id="KW-0805">Transcription regulation</keyword>
<keyword evidence="4" id="KW-0902">Two-component regulatory system</keyword>
<dbReference type="CDD" id="cd00383">
    <property type="entry name" value="trans_reg_C"/>
    <property type="match status" value="1"/>
</dbReference>
<evidence type="ECO:0000256" key="5">
    <source>
        <dbReference type="ARBA" id="ARBA00023015"/>
    </source>
</evidence>
<dbReference type="EMBL" id="JAAATX020000009">
    <property type="protein sequence ID" value="MBU9698844.1"/>
    <property type="molecule type" value="Genomic_DNA"/>
</dbReference>
<evidence type="ECO:0000256" key="2">
    <source>
        <dbReference type="ARBA" id="ARBA00022490"/>
    </source>
</evidence>
<dbReference type="PROSITE" id="PS51755">
    <property type="entry name" value="OMPR_PHOB"/>
    <property type="match status" value="1"/>
</dbReference>
<sequence length="221" mass="24540">MRVLIVEDDDLLRDGLMVGLRLHGFSPDAVAGCIDASAALQDGVFQAVVLDVMLPDGSGLDFLTRIRAAGQDIPVLLLTARDRVHERIRGLDAGADDYLPKPFALEELAARLRAILRRREGRATSVLRWNGLELDPARMRGLKGGREVGFSRHEFTLLQALIERPGAILSKASLEDRLYGWQEDIESNTIEVHIHKLRVKLGAEFIETVRGVGYRLAEEVI</sequence>
<comment type="caution">
    <text evidence="12">The sequence shown here is derived from an EMBL/GenBank/DDBJ whole genome shotgun (WGS) entry which is preliminary data.</text>
</comment>
<name>A0ABS6J515_9RHOB</name>
<organism evidence="12 13">
    <name type="scientific">Paragemmobacter amnigenus</name>
    <dbReference type="NCBI Taxonomy" id="2852097"/>
    <lineage>
        <taxon>Bacteria</taxon>
        <taxon>Pseudomonadati</taxon>
        <taxon>Pseudomonadota</taxon>
        <taxon>Alphaproteobacteria</taxon>
        <taxon>Rhodobacterales</taxon>
        <taxon>Paracoccaceae</taxon>
        <taxon>Paragemmobacter</taxon>
    </lineage>
</organism>
<keyword evidence="6 9" id="KW-0238">DNA-binding</keyword>